<dbReference type="OrthoDB" id="5568109at2"/>
<evidence type="ECO:0000313" key="2">
    <source>
        <dbReference type="Proteomes" id="UP000033684"/>
    </source>
</evidence>
<dbReference type="Gene3D" id="3.30.310.170">
    <property type="entry name" value="Outer membrane protein assembly factor BamC"/>
    <property type="match status" value="1"/>
</dbReference>
<dbReference type="InterPro" id="IPR042268">
    <property type="entry name" value="BamC_C"/>
</dbReference>
<reference evidence="2" key="1">
    <citation type="submission" date="2015-03" db="EMBL/GenBank/DDBJ databases">
        <title>Draft genome sequence of a novel methanotroph (Sn10-6) isolated from flooded ricefield rhizosphere in India.</title>
        <authorList>
            <person name="Pandit P.S."/>
            <person name="Pore S.D."/>
            <person name="Arora P."/>
            <person name="Kapse N.G."/>
            <person name="Dhakephalkar P.K."/>
            <person name="Rahalkar M.C."/>
        </authorList>
    </citation>
    <scope>NUCLEOTIDE SEQUENCE [LARGE SCALE GENOMIC DNA]</scope>
    <source>
        <strain evidence="2">Sn10-6</strain>
    </source>
</reference>
<comment type="caution">
    <text evidence="1">The sequence shown here is derived from an EMBL/GenBank/DDBJ whole genome shotgun (WGS) entry which is preliminary data.</text>
</comment>
<dbReference type="RefSeq" id="WP_045780321.1">
    <property type="nucleotide sequence ID" value="NZ_LAJX01000229.1"/>
</dbReference>
<dbReference type="Proteomes" id="UP000033684">
    <property type="component" value="Unassembled WGS sequence"/>
</dbReference>
<name>A0A0F3IF32_9GAMM</name>
<keyword evidence="2" id="KW-1185">Reference proteome</keyword>
<dbReference type="EMBL" id="LAJX01000229">
    <property type="protein sequence ID" value="KJV05430.1"/>
    <property type="molecule type" value="Genomic_DNA"/>
</dbReference>
<proteinExistence type="predicted"/>
<protein>
    <submittedName>
        <fullName evidence="1">Uncharacterized protein</fullName>
    </submittedName>
</protein>
<sequence>MYLTDSTPIRIKIKQPLENAWLTVGLALKQRAMKVTDHSREQSLFYVQYQPKSLLSMFSNDEDGDIYLLKLSQDGSETAVSADLAHPSEQLNTRDDAQSDADDLLYAVFETLRDELEE</sequence>
<evidence type="ECO:0000313" key="1">
    <source>
        <dbReference type="EMBL" id="KJV05430.1"/>
    </source>
</evidence>
<gene>
    <name evidence="1" type="ORF">VZ94_18270</name>
</gene>
<dbReference type="AlphaFoldDB" id="A0A0F3IF32"/>
<accession>A0A0F3IF32</accession>
<reference evidence="1 2" key="2">
    <citation type="journal article" date="2016" name="Microb. Ecol.">
        <title>Genome Characteristics of a Novel Type I Methanotroph (Sn10-6) Isolated from a Flooded Indian Rice Field.</title>
        <authorList>
            <person name="Rahalkar M.C."/>
            <person name="Pandit P.S."/>
            <person name="Dhakephalkar P.K."/>
            <person name="Pore S."/>
            <person name="Arora P."/>
            <person name="Kapse N."/>
        </authorList>
    </citation>
    <scope>NUCLEOTIDE SEQUENCE [LARGE SCALE GENOMIC DNA]</scope>
    <source>
        <strain evidence="1 2">Sn10-6</strain>
    </source>
</reference>
<organism evidence="1 2">
    <name type="scientific">Methylocucumis oryzae</name>
    <dbReference type="NCBI Taxonomy" id="1632867"/>
    <lineage>
        <taxon>Bacteria</taxon>
        <taxon>Pseudomonadati</taxon>
        <taxon>Pseudomonadota</taxon>
        <taxon>Gammaproteobacteria</taxon>
        <taxon>Methylococcales</taxon>
        <taxon>Methylococcaceae</taxon>
        <taxon>Methylocucumis</taxon>
    </lineage>
</organism>